<dbReference type="RefSeq" id="WP_184942577.1">
    <property type="nucleotide sequence ID" value="NZ_BAAAWZ010000001.1"/>
</dbReference>
<dbReference type="EMBL" id="JACHJJ010000010">
    <property type="protein sequence ID" value="MBB5964033.1"/>
    <property type="molecule type" value="Genomic_DNA"/>
</dbReference>
<evidence type="ECO:0008006" key="4">
    <source>
        <dbReference type="Google" id="ProtNLM"/>
    </source>
</evidence>
<accession>A0A841D4Z7</accession>
<gene>
    <name evidence="2" type="ORF">FHS22_003316</name>
</gene>
<proteinExistence type="predicted"/>
<name>A0A841D4Z7_PLAVE</name>
<comment type="caution">
    <text evidence="2">The sequence shown here is derived from an EMBL/GenBank/DDBJ whole genome shotgun (WGS) entry which is preliminary data.</text>
</comment>
<feature type="chain" id="PRO_5032403493" description="Secreted protein" evidence="1">
    <location>
        <begin position="28"/>
        <end position="98"/>
    </location>
</feature>
<dbReference type="Proteomes" id="UP000562352">
    <property type="component" value="Unassembled WGS sequence"/>
</dbReference>
<keyword evidence="1" id="KW-0732">Signal</keyword>
<keyword evidence="3" id="KW-1185">Reference proteome</keyword>
<organism evidence="2 3">
    <name type="scientific">Planomonospora venezuelensis</name>
    <dbReference type="NCBI Taxonomy" id="1999"/>
    <lineage>
        <taxon>Bacteria</taxon>
        <taxon>Bacillati</taxon>
        <taxon>Actinomycetota</taxon>
        <taxon>Actinomycetes</taxon>
        <taxon>Streptosporangiales</taxon>
        <taxon>Streptosporangiaceae</taxon>
        <taxon>Planomonospora</taxon>
    </lineage>
</organism>
<reference evidence="2 3" key="1">
    <citation type="submission" date="2020-08" db="EMBL/GenBank/DDBJ databases">
        <title>Genomic Encyclopedia of Type Strains, Phase III (KMG-III): the genomes of soil and plant-associated and newly described type strains.</title>
        <authorList>
            <person name="Whitman W."/>
        </authorList>
    </citation>
    <scope>NUCLEOTIDE SEQUENCE [LARGE SCALE GENOMIC DNA]</scope>
    <source>
        <strain evidence="2 3">CECT 3303</strain>
    </source>
</reference>
<sequence length="98" mass="10468">MKRAIRAVAVAALVAGTLTIPVGAAHAEPCGASSWVSNRVQYVGYRNCGSTNSFRMRAWIGTGIERTWGGCKIVQPYTSGILHSKDTPVMGRWGLEGC</sequence>
<evidence type="ECO:0000256" key="1">
    <source>
        <dbReference type="SAM" id="SignalP"/>
    </source>
</evidence>
<evidence type="ECO:0000313" key="2">
    <source>
        <dbReference type="EMBL" id="MBB5964033.1"/>
    </source>
</evidence>
<dbReference type="AlphaFoldDB" id="A0A841D4Z7"/>
<feature type="signal peptide" evidence="1">
    <location>
        <begin position="1"/>
        <end position="27"/>
    </location>
</feature>
<evidence type="ECO:0000313" key="3">
    <source>
        <dbReference type="Proteomes" id="UP000562352"/>
    </source>
</evidence>
<protein>
    <recommendedName>
        <fullName evidence="4">Secreted protein</fullName>
    </recommendedName>
</protein>